<dbReference type="Pfam" id="PF00069">
    <property type="entry name" value="Pkinase"/>
    <property type="match status" value="1"/>
</dbReference>
<keyword evidence="6" id="KW-0067">ATP-binding</keyword>
<dbReference type="Proteomes" id="UP000759131">
    <property type="component" value="Unassembled WGS sequence"/>
</dbReference>
<dbReference type="PANTHER" id="PTHR11042:SF160">
    <property type="entry name" value="EUKARYOTIC TRANSLATION INITIATION FACTOR 2-ALPHA KINASE 1"/>
    <property type="match status" value="1"/>
</dbReference>
<dbReference type="GO" id="GO:0005634">
    <property type="term" value="C:nucleus"/>
    <property type="evidence" value="ECO:0007669"/>
    <property type="project" value="TreeGrafter"/>
</dbReference>
<dbReference type="SUPFAM" id="SSF56112">
    <property type="entry name" value="Protein kinase-like (PK-like)"/>
    <property type="match status" value="1"/>
</dbReference>
<evidence type="ECO:0000256" key="6">
    <source>
        <dbReference type="ARBA" id="ARBA00022840"/>
    </source>
</evidence>
<accession>A0A7R9Q0W8</accession>
<dbReference type="InterPro" id="IPR011009">
    <property type="entry name" value="Kinase-like_dom_sf"/>
</dbReference>
<keyword evidence="3" id="KW-0808">Transferase</keyword>
<evidence type="ECO:0000256" key="3">
    <source>
        <dbReference type="ARBA" id="ARBA00022679"/>
    </source>
</evidence>
<dbReference type="EMBL" id="CAJPIZ010004617">
    <property type="protein sequence ID" value="CAG2107726.1"/>
    <property type="molecule type" value="Genomic_DNA"/>
</dbReference>
<evidence type="ECO:0000313" key="10">
    <source>
        <dbReference type="Proteomes" id="UP000759131"/>
    </source>
</evidence>
<proteinExistence type="predicted"/>
<dbReference type="GO" id="GO:0004694">
    <property type="term" value="F:eukaryotic translation initiation factor 2alpha kinase activity"/>
    <property type="evidence" value="ECO:0007669"/>
    <property type="project" value="TreeGrafter"/>
</dbReference>
<dbReference type="CDD" id="cd00180">
    <property type="entry name" value="PKc"/>
    <property type="match status" value="1"/>
</dbReference>
<protein>
    <recommendedName>
        <fullName evidence="1">non-specific serine/threonine protein kinase</fullName>
        <ecNumber evidence="1">2.7.11.1</ecNumber>
    </recommendedName>
</protein>
<dbReference type="SMART" id="SM00220">
    <property type="entry name" value="S_TKc"/>
    <property type="match status" value="1"/>
</dbReference>
<dbReference type="OrthoDB" id="4062651at2759"/>
<name>A0A7R9Q0W8_9ACAR</name>
<keyword evidence="4" id="KW-0547">Nucleotide-binding</keyword>
<dbReference type="PANTHER" id="PTHR11042">
    <property type="entry name" value="EUKARYOTIC TRANSLATION INITIATION FACTOR 2-ALPHA KINASE EIF2-ALPHA KINASE -RELATED"/>
    <property type="match status" value="1"/>
</dbReference>
<feature type="domain" description="Protein kinase" evidence="8">
    <location>
        <begin position="117"/>
        <end position="405"/>
    </location>
</feature>
<gene>
    <name evidence="9" type="ORF">OSB1V03_LOCUS7726</name>
</gene>
<dbReference type="EMBL" id="OC859192">
    <property type="protein sequence ID" value="CAD7627296.1"/>
    <property type="molecule type" value="Genomic_DNA"/>
</dbReference>
<keyword evidence="5" id="KW-0418">Kinase</keyword>
<dbReference type="EC" id="2.7.11.1" evidence="1"/>
<feature type="compositionally biased region" description="Basic and acidic residues" evidence="7">
    <location>
        <begin position="384"/>
        <end position="398"/>
    </location>
</feature>
<dbReference type="GO" id="GO:0005737">
    <property type="term" value="C:cytoplasm"/>
    <property type="evidence" value="ECO:0007669"/>
    <property type="project" value="TreeGrafter"/>
</dbReference>
<evidence type="ECO:0000256" key="2">
    <source>
        <dbReference type="ARBA" id="ARBA00022527"/>
    </source>
</evidence>
<dbReference type="Gene3D" id="1.10.510.10">
    <property type="entry name" value="Transferase(Phosphotransferase) domain 1"/>
    <property type="match status" value="1"/>
</dbReference>
<keyword evidence="10" id="KW-1185">Reference proteome</keyword>
<evidence type="ECO:0000313" key="9">
    <source>
        <dbReference type="EMBL" id="CAD7627296.1"/>
    </source>
</evidence>
<dbReference type="InterPro" id="IPR000719">
    <property type="entry name" value="Prot_kinase_dom"/>
</dbReference>
<evidence type="ECO:0000256" key="5">
    <source>
        <dbReference type="ARBA" id="ARBA00022777"/>
    </source>
</evidence>
<dbReference type="PROSITE" id="PS50011">
    <property type="entry name" value="PROTEIN_KINASE_DOM"/>
    <property type="match status" value="1"/>
</dbReference>
<feature type="region of interest" description="Disordered" evidence="7">
    <location>
        <begin position="384"/>
        <end position="437"/>
    </location>
</feature>
<dbReference type="InterPro" id="IPR050339">
    <property type="entry name" value="CC_SR_Kinase"/>
</dbReference>
<organism evidence="9">
    <name type="scientific">Medioppia subpectinata</name>
    <dbReference type="NCBI Taxonomy" id="1979941"/>
    <lineage>
        <taxon>Eukaryota</taxon>
        <taxon>Metazoa</taxon>
        <taxon>Ecdysozoa</taxon>
        <taxon>Arthropoda</taxon>
        <taxon>Chelicerata</taxon>
        <taxon>Arachnida</taxon>
        <taxon>Acari</taxon>
        <taxon>Acariformes</taxon>
        <taxon>Sarcoptiformes</taxon>
        <taxon>Oribatida</taxon>
        <taxon>Brachypylina</taxon>
        <taxon>Oppioidea</taxon>
        <taxon>Oppiidae</taxon>
        <taxon>Medioppia</taxon>
    </lineage>
</organism>
<evidence type="ECO:0000256" key="4">
    <source>
        <dbReference type="ARBA" id="ARBA00022741"/>
    </source>
</evidence>
<evidence type="ECO:0000256" key="7">
    <source>
        <dbReference type="SAM" id="MobiDB-lite"/>
    </source>
</evidence>
<reference evidence="9" key="1">
    <citation type="submission" date="2020-11" db="EMBL/GenBank/DDBJ databases">
        <authorList>
            <person name="Tran Van P."/>
        </authorList>
    </citation>
    <scope>NUCLEOTIDE SEQUENCE</scope>
</reference>
<dbReference type="AlphaFoldDB" id="A0A7R9Q0W8"/>
<evidence type="ECO:0000256" key="1">
    <source>
        <dbReference type="ARBA" id="ARBA00012513"/>
    </source>
</evidence>
<evidence type="ECO:0000259" key="8">
    <source>
        <dbReference type="PROSITE" id="PS50011"/>
    </source>
</evidence>
<sequence length="437" mass="49094">METVVRRNKGKELIDKFDAKTARVQNRVLASDGLAKPVVANKDRESGPIGSTIGADKPIVPKKSISDLKAMFENMGRNEGTYGKVRDKEMVNTSQVKHKRGEGEGDIVNEHKLNPGVKIIERVNDGDTELIKVSEPVWNRRYNKTGIPSHQMTVSTNKYKSQFDIDNMAINSIQLFHVFDDKNGFNILFVTNDDMVYGMGSNNEGLLGIWFEDKKYYIEMELCSHNLRTVLSLKGPAFGRRSAEEAMNSTEFFISCQIFADLLKCVQHLHDLSPAVIHRNLKPENVLIGGKAGNLCLKLCDFGLSHVFKSLSDNRKPEYLSPEETNGETVDYKTDVYSADKIAQNIFDMQLTPKFLQLYSSDKMLFKSVTKLQKVLISMQSLKPNDRPDCRQSPDVRRVCGHRRGGRRTSSGCVATTGAGMVRMSHTGPVDMVPERH</sequence>
<dbReference type="GO" id="GO:0005524">
    <property type="term" value="F:ATP binding"/>
    <property type="evidence" value="ECO:0007669"/>
    <property type="project" value="UniProtKB-KW"/>
</dbReference>
<keyword evidence="2" id="KW-0723">Serine/threonine-protein kinase</keyword>